<proteinExistence type="predicted"/>
<organism evidence="3 4">
    <name type="scientific">Aspergillus wentii DTO 134E9</name>
    <dbReference type="NCBI Taxonomy" id="1073089"/>
    <lineage>
        <taxon>Eukaryota</taxon>
        <taxon>Fungi</taxon>
        <taxon>Dikarya</taxon>
        <taxon>Ascomycota</taxon>
        <taxon>Pezizomycotina</taxon>
        <taxon>Eurotiomycetes</taxon>
        <taxon>Eurotiomycetidae</taxon>
        <taxon>Eurotiales</taxon>
        <taxon>Aspergillaceae</taxon>
        <taxon>Aspergillus</taxon>
        <taxon>Aspergillus subgen. Cremei</taxon>
    </lineage>
</organism>
<gene>
    <name evidence="3" type="ORF">ASPWEDRAFT_173336</name>
</gene>
<evidence type="ECO:0000256" key="2">
    <source>
        <dbReference type="SAM" id="SignalP"/>
    </source>
</evidence>
<feature type="compositionally biased region" description="Basic and acidic residues" evidence="1">
    <location>
        <begin position="78"/>
        <end position="107"/>
    </location>
</feature>
<feature type="compositionally biased region" description="Low complexity" evidence="1">
    <location>
        <begin position="47"/>
        <end position="58"/>
    </location>
</feature>
<feature type="compositionally biased region" description="Low complexity" evidence="1">
    <location>
        <begin position="66"/>
        <end position="77"/>
    </location>
</feature>
<keyword evidence="2" id="KW-0732">Signal</keyword>
<accession>A0A1L9RGC4</accession>
<dbReference type="VEuPathDB" id="FungiDB:ASPWEDRAFT_173336"/>
<dbReference type="GeneID" id="63746898"/>
<dbReference type="AlphaFoldDB" id="A0A1L9RGC4"/>
<evidence type="ECO:0000256" key="1">
    <source>
        <dbReference type="SAM" id="MobiDB-lite"/>
    </source>
</evidence>
<reference evidence="4" key="1">
    <citation type="journal article" date="2017" name="Genome Biol.">
        <title>Comparative genomics reveals high biological diversity and specific adaptations in the industrially and medically important fungal genus Aspergillus.</title>
        <authorList>
            <person name="de Vries R.P."/>
            <person name="Riley R."/>
            <person name="Wiebenga A."/>
            <person name="Aguilar-Osorio G."/>
            <person name="Amillis S."/>
            <person name="Uchima C.A."/>
            <person name="Anderluh G."/>
            <person name="Asadollahi M."/>
            <person name="Askin M."/>
            <person name="Barry K."/>
            <person name="Battaglia E."/>
            <person name="Bayram O."/>
            <person name="Benocci T."/>
            <person name="Braus-Stromeyer S.A."/>
            <person name="Caldana C."/>
            <person name="Canovas D."/>
            <person name="Cerqueira G.C."/>
            <person name="Chen F."/>
            <person name="Chen W."/>
            <person name="Choi C."/>
            <person name="Clum A."/>
            <person name="Dos Santos R.A."/>
            <person name="Damasio A.R."/>
            <person name="Diallinas G."/>
            <person name="Emri T."/>
            <person name="Fekete E."/>
            <person name="Flipphi M."/>
            <person name="Freyberg S."/>
            <person name="Gallo A."/>
            <person name="Gournas C."/>
            <person name="Habgood R."/>
            <person name="Hainaut M."/>
            <person name="Harispe M.L."/>
            <person name="Henrissat B."/>
            <person name="Hilden K.S."/>
            <person name="Hope R."/>
            <person name="Hossain A."/>
            <person name="Karabika E."/>
            <person name="Karaffa L."/>
            <person name="Karanyi Z."/>
            <person name="Krasevec N."/>
            <person name="Kuo A."/>
            <person name="Kusch H."/>
            <person name="LaButti K."/>
            <person name="Lagendijk E.L."/>
            <person name="Lapidus A."/>
            <person name="Levasseur A."/>
            <person name="Lindquist E."/>
            <person name="Lipzen A."/>
            <person name="Logrieco A.F."/>
            <person name="MacCabe A."/>
            <person name="Maekelae M.R."/>
            <person name="Malavazi I."/>
            <person name="Melin P."/>
            <person name="Meyer V."/>
            <person name="Mielnichuk N."/>
            <person name="Miskei M."/>
            <person name="Molnar A.P."/>
            <person name="Mule G."/>
            <person name="Ngan C.Y."/>
            <person name="Orejas M."/>
            <person name="Orosz E."/>
            <person name="Ouedraogo J.P."/>
            <person name="Overkamp K.M."/>
            <person name="Park H.-S."/>
            <person name="Perrone G."/>
            <person name="Piumi F."/>
            <person name="Punt P.J."/>
            <person name="Ram A.F."/>
            <person name="Ramon A."/>
            <person name="Rauscher S."/>
            <person name="Record E."/>
            <person name="Riano-Pachon D.M."/>
            <person name="Robert V."/>
            <person name="Roehrig J."/>
            <person name="Ruller R."/>
            <person name="Salamov A."/>
            <person name="Salih N.S."/>
            <person name="Samson R.A."/>
            <person name="Sandor E."/>
            <person name="Sanguinetti M."/>
            <person name="Schuetze T."/>
            <person name="Sepcic K."/>
            <person name="Shelest E."/>
            <person name="Sherlock G."/>
            <person name="Sophianopoulou V."/>
            <person name="Squina F.M."/>
            <person name="Sun H."/>
            <person name="Susca A."/>
            <person name="Todd R.B."/>
            <person name="Tsang A."/>
            <person name="Unkles S.E."/>
            <person name="van de Wiele N."/>
            <person name="van Rossen-Uffink D."/>
            <person name="Oliveira J.V."/>
            <person name="Vesth T.C."/>
            <person name="Visser J."/>
            <person name="Yu J.-H."/>
            <person name="Zhou M."/>
            <person name="Andersen M.R."/>
            <person name="Archer D.B."/>
            <person name="Baker S.E."/>
            <person name="Benoit I."/>
            <person name="Brakhage A.A."/>
            <person name="Braus G.H."/>
            <person name="Fischer R."/>
            <person name="Frisvad J.C."/>
            <person name="Goldman G.H."/>
            <person name="Houbraken J."/>
            <person name="Oakley B."/>
            <person name="Pocsi I."/>
            <person name="Scazzocchio C."/>
            <person name="Seiboth B."/>
            <person name="vanKuyk P.A."/>
            <person name="Wortman J."/>
            <person name="Dyer P.S."/>
            <person name="Grigoriev I.V."/>
        </authorList>
    </citation>
    <scope>NUCLEOTIDE SEQUENCE [LARGE SCALE GENOMIC DNA]</scope>
    <source>
        <strain evidence="4">DTO 134E9</strain>
    </source>
</reference>
<dbReference type="RefSeq" id="XP_040687579.1">
    <property type="nucleotide sequence ID" value="XM_040831050.1"/>
</dbReference>
<dbReference type="Proteomes" id="UP000184383">
    <property type="component" value="Unassembled WGS sequence"/>
</dbReference>
<dbReference type="EMBL" id="KV878213">
    <property type="protein sequence ID" value="OJJ33903.1"/>
    <property type="molecule type" value="Genomic_DNA"/>
</dbReference>
<protein>
    <submittedName>
        <fullName evidence="3">Uncharacterized protein</fullName>
    </submittedName>
</protein>
<feature type="signal peptide" evidence="2">
    <location>
        <begin position="1"/>
        <end position="17"/>
    </location>
</feature>
<evidence type="ECO:0000313" key="4">
    <source>
        <dbReference type="Proteomes" id="UP000184383"/>
    </source>
</evidence>
<sequence>MVKGTVALLALAGPAFAGVIQGRGEEGQDFVKPLSVLDPTTEKWEKPTTTATEAWEPTTTDKWEKPTTTATEPWEPTTTDKWEKPTTTEKWEKPTTTEKWEKPTTTE</sequence>
<feature type="region of interest" description="Disordered" evidence="1">
    <location>
        <begin position="41"/>
        <end position="107"/>
    </location>
</feature>
<evidence type="ECO:0000313" key="3">
    <source>
        <dbReference type="EMBL" id="OJJ33903.1"/>
    </source>
</evidence>
<feature type="non-terminal residue" evidence="3">
    <location>
        <position position="107"/>
    </location>
</feature>
<keyword evidence="4" id="KW-1185">Reference proteome</keyword>
<feature type="chain" id="PRO_5012137604" evidence="2">
    <location>
        <begin position="18"/>
        <end position="107"/>
    </location>
</feature>
<name>A0A1L9RGC4_ASPWE</name>